<dbReference type="Proteomes" id="UP000286715">
    <property type="component" value="Unassembled WGS sequence"/>
</dbReference>
<evidence type="ECO:0000256" key="1">
    <source>
        <dbReference type="SAM" id="MobiDB-lite"/>
    </source>
</evidence>
<organism evidence="2 3">
    <name type="scientific">Thermaurantimonas aggregans</name>
    <dbReference type="NCBI Taxonomy" id="2173829"/>
    <lineage>
        <taxon>Bacteria</taxon>
        <taxon>Pseudomonadati</taxon>
        <taxon>Bacteroidota</taxon>
        <taxon>Flavobacteriia</taxon>
        <taxon>Flavobacteriales</taxon>
        <taxon>Schleiferiaceae</taxon>
        <taxon>Thermaurantimonas</taxon>
    </lineage>
</organism>
<gene>
    <name evidence="2" type="ORF">JCM31826_07620</name>
</gene>
<protein>
    <submittedName>
        <fullName evidence="2">Uncharacterized protein</fullName>
    </submittedName>
</protein>
<reference evidence="2 3" key="1">
    <citation type="submission" date="2018-11" db="EMBL/GenBank/DDBJ databases">
        <title>Schleiferia aggregans sp. nov., a moderately thermophilic heterotrophic bacterium isolated from microbial mats at a terrestrial hot spring.</title>
        <authorList>
            <person name="Iino T."/>
            <person name="Ohkuma M."/>
            <person name="Haruta S."/>
        </authorList>
    </citation>
    <scope>NUCLEOTIDE SEQUENCE [LARGE SCALE GENOMIC DNA]</scope>
    <source>
        <strain evidence="2 3">LA</strain>
    </source>
</reference>
<dbReference type="AlphaFoldDB" id="A0A401XJW7"/>
<evidence type="ECO:0000313" key="3">
    <source>
        <dbReference type="Proteomes" id="UP000286715"/>
    </source>
</evidence>
<name>A0A401XJW7_9FLAO</name>
<comment type="caution">
    <text evidence="2">The sequence shown here is derived from an EMBL/GenBank/DDBJ whole genome shotgun (WGS) entry which is preliminary data.</text>
</comment>
<proteinExistence type="predicted"/>
<dbReference type="OrthoDB" id="9991512at2"/>
<accession>A0A401XJW7</accession>
<dbReference type="RefSeq" id="WP_124397339.1">
    <property type="nucleotide sequence ID" value="NZ_BHZE01000005.1"/>
</dbReference>
<keyword evidence="3" id="KW-1185">Reference proteome</keyword>
<evidence type="ECO:0000313" key="2">
    <source>
        <dbReference type="EMBL" id="GCD77280.1"/>
    </source>
</evidence>
<sequence length="755" mass="87773">MIRFLFLAFLVFVVNGNLRLQQIENQNIEVNISLDFNNNSVKISYLLSPPPGNYTAEYSIETPTQSINNFKKYLLKPLDETAYQYDGKKLTFKHTDKKFLKYYFDVEIPLSYLQDHLIVTDSKNTLIFHFNEQTFKKIIPKPHDKNYLISLSICSAVNFKVNGLKFYSFVDKKSNTMCIFKTNLSPDDIQKINVVFERPIIIASTSENQAKKPTPTPASSAVRNQRVEPDLHPEDTNNQQQTIAANPSQPSMSSETKITSNTFQQPSSKFQPCYTFLAENHIKCQFDSTLYPGIYYLPKNPYYYLMPQKISNEQKCIQAALMQCDNSTEILDVLNAFEIVKEIIETSNQSIHALKLRNVVDNYTKNSNYTNDIRLYYILLFYNVYFYNGFDVLKNVLDEYSKIYAQKKIHEILQRKKIHTDINHLVINKTNMKKLYISYEIKFSSKSNVIKIQMNDENLIVKKGTFLQWIAYNKDQKIDTIITPTTGEKIMNFDITTSSEILFLYPQWEEYLMIPTHEIRPEYQALLELNYGYTPLNRYRAFRTMIATGNPNLLATAVSLALDDSLPEIRNFGFERLDEVPDYQIRKVNDGILKGIALTDAFTRPIAYRNAERFQLPVKRPAISNQKDQDLYSDLLVMKQFEGLKATEMALESFIEGNTDPGLIWFLAETGEREILDLLLTFVRGIPFDEAFKRISIVYQALIFNFKQESNRLDLMNKEYISQKLFNAGMKATEVEMLWKNLEINIQLFKASFTN</sequence>
<feature type="region of interest" description="Disordered" evidence="1">
    <location>
        <begin position="229"/>
        <end position="260"/>
    </location>
</feature>
<feature type="compositionally biased region" description="Polar residues" evidence="1">
    <location>
        <begin position="236"/>
        <end position="260"/>
    </location>
</feature>
<dbReference type="EMBL" id="BHZE01000005">
    <property type="protein sequence ID" value="GCD77280.1"/>
    <property type="molecule type" value="Genomic_DNA"/>
</dbReference>